<evidence type="ECO:0000256" key="1">
    <source>
        <dbReference type="ARBA" id="ARBA00023172"/>
    </source>
</evidence>
<organism evidence="2 3">
    <name type="scientific">Nostoc paludosum FACHB-159</name>
    <dbReference type="NCBI Taxonomy" id="2692908"/>
    <lineage>
        <taxon>Bacteria</taxon>
        <taxon>Bacillati</taxon>
        <taxon>Cyanobacteriota</taxon>
        <taxon>Cyanophyceae</taxon>
        <taxon>Nostocales</taxon>
        <taxon>Nostocaceae</taxon>
        <taxon>Nostoc</taxon>
    </lineage>
</organism>
<evidence type="ECO:0000313" key="3">
    <source>
        <dbReference type="Proteomes" id="UP000637383"/>
    </source>
</evidence>
<dbReference type="Gene3D" id="1.10.443.10">
    <property type="entry name" value="Intergrase catalytic core"/>
    <property type="match status" value="1"/>
</dbReference>
<keyword evidence="3" id="KW-1185">Reference proteome</keyword>
<dbReference type="RefSeq" id="WP_190960009.1">
    <property type="nucleotide sequence ID" value="NZ_JACJTU010000090.1"/>
</dbReference>
<keyword evidence="1" id="KW-0233">DNA recombination</keyword>
<name>A0ABR8KP17_9NOSO</name>
<dbReference type="InterPro" id="IPR011010">
    <property type="entry name" value="DNA_brk_join_enz"/>
</dbReference>
<proteinExistence type="predicted"/>
<evidence type="ECO:0008006" key="4">
    <source>
        <dbReference type="Google" id="ProtNLM"/>
    </source>
</evidence>
<gene>
    <name evidence="2" type="ORF">H6H03_37620</name>
</gene>
<dbReference type="EMBL" id="JACJTU010000090">
    <property type="protein sequence ID" value="MBD2739512.1"/>
    <property type="molecule type" value="Genomic_DNA"/>
</dbReference>
<protein>
    <recommendedName>
        <fullName evidence="4">Tyr recombinase domain-containing protein</fullName>
    </recommendedName>
</protein>
<comment type="caution">
    <text evidence="2">The sequence shown here is derived from an EMBL/GenBank/DDBJ whole genome shotgun (WGS) entry which is preliminary data.</text>
</comment>
<evidence type="ECO:0000313" key="2">
    <source>
        <dbReference type="EMBL" id="MBD2739512.1"/>
    </source>
</evidence>
<accession>A0ABR8KP17</accession>
<reference evidence="2 3" key="1">
    <citation type="journal article" date="2020" name="ISME J.">
        <title>Comparative genomics reveals insights into cyanobacterial evolution and habitat adaptation.</title>
        <authorList>
            <person name="Chen M.Y."/>
            <person name="Teng W.K."/>
            <person name="Zhao L."/>
            <person name="Hu C.X."/>
            <person name="Zhou Y.K."/>
            <person name="Han B.P."/>
            <person name="Song L.R."/>
            <person name="Shu W.S."/>
        </authorList>
    </citation>
    <scope>NUCLEOTIDE SEQUENCE [LARGE SCALE GENOMIC DNA]</scope>
    <source>
        <strain evidence="2 3">FACHB-159</strain>
    </source>
</reference>
<dbReference type="InterPro" id="IPR013762">
    <property type="entry name" value="Integrase-like_cat_sf"/>
</dbReference>
<dbReference type="Proteomes" id="UP000637383">
    <property type="component" value="Unassembled WGS sequence"/>
</dbReference>
<sequence>MLSTSLPLALHPATVYLSKLLEAGIDVFAVCELAGHANPATTQKYDLRSQTAKREAVKFLNVLYENSF</sequence>
<dbReference type="SUPFAM" id="SSF56349">
    <property type="entry name" value="DNA breaking-rejoining enzymes"/>
    <property type="match status" value="1"/>
</dbReference>